<dbReference type="InterPro" id="IPR017853">
    <property type="entry name" value="GH"/>
</dbReference>
<evidence type="ECO:0000256" key="3">
    <source>
        <dbReference type="ARBA" id="ARBA00012541"/>
    </source>
</evidence>
<gene>
    <name evidence="10" type="primary">LOC115213961</name>
</gene>
<sequence length="689" mass="80155">MARGQGEQSTKIDFKFERLFECDSYLKGYQTEIKRRAKILQETVEGISKNEGSLDEFGLGFKKYGVHVKDDNSVEWLEWAPGAKNMYLRGEFNDWNRQAYKFKKLDYGRWKLVIPPAVDGKCAIEHKSKVKLVIENEHGDFVDRLSPWATYVVRDKALVFDQVLWNPPLHEKYAFKHPNPPKPDRLRVYEAHVGISSWEGKVASYKWFTDEIIPRIVNLGYNSIQLMAIMEHSYYASFGYQITSFFAISSRYGTPEELKELIDVAHYHGLAVYLDIVHSHASKNMEDGLNGFDGTASCYFHDNGRGYHSLWDSRLFNYSEYEVLRFLISNLRWWVEEYHFDGFRFDGITSMLYHTHGIGHGFSGHYDEYFGLNTDTESLNYLTLANYILHKAYPFIVTIAEEVSGMPALCRPVEEGGNGFDYRLAMAIPDMWIKLLKTQSDEDWNIGGIIHNLTNMRYGEKCIAYTESHDQALVGDKTIAFWLMDKEMYTSMSVMSPPNLTIDRGIALHKMIRLITIGLGGQGYLNFIGNEFGHPEWLDFPREGNSESYHYARRQWNLVDNDMLKYKYLNNFDAAMLKLEIKYSWLNNDFNYVSQKHETDKVIVFERTNKLVFVFNFHSANSYTNYKIGVNVPGKYRIALDTDVEEFGGHKRLDHNTIFSTSEGCHDNRMHHLFLYIPSRCAFVLEKFD</sequence>
<dbReference type="SUPFAM" id="SSF51011">
    <property type="entry name" value="Glycosyl hydrolase domain"/>
    <property type="match status" value="1"/>
</dbReference>
<feature type="active site" description="Proton donor" evidence="7">
    <location>
        <position position="401"/>
    </location>
</feature>
<keyword evidence="9" id="KW-1185">Reference proteome</keyword>
<evidence type="ECO:0000256" key="7">
    <source>
        <dbReference type="PIRSR" id="PIRSR000463-1"/>
    </source>
</evidence>
<dbReference type="GO" id="GO:0005737">
    <property type="term" value="C:cytoplasm"/>
    <property type="evidence" value="ECO:0007669"/>
    <property type="project" value="TreeGrafter"/>
</dbReference>
<dbReference type="InterPro" id="IPR014756">
    <property type="entry name" value="Ig_E-set"/>
</dbReference>
<reference evidence="10" key="1">
    <citation type="submission" date="2025-08" db="UniProtKB">
        <authorList>
            <consortium name="RefSeq"/>
        </authorList>
    </citation>
    <scope>IDENTIFICATION</scope>
</reference>
<dbReference type="Proteomes" id="UP000515154">
    <property type="component" value="Linkage group LG7"/>
</dbReference>
<evidence type="ECO:0000259" key="8">
    <source>
        <dbReference type="SMART" id="SM00642"/>
    </source>
</evidence>
<dbReference type="Gene3D" id="2.60.40.10">
    <property type="entry name" value="Immunoglobulins"/>
    <property type="match status" value="1"/>
</dbReference>
<dbReference type="InterPro" id="IPR006047">
    <property type="entry name" value="GH13_cat_dom"/>
</dbReference>
<dbReference type="KEGG" id="osn:115213961"/>
<dbReference type="CDD" id="cd02854">
    <property type="entry name" value="E_set_GBE_euk_N"/>
    <property type="match status" value="1"/>
</dbReference>
<dbReference type="Pfam" id="PF02806">
    <property type="entry name" value="Alpha-amylase_C"/>
    <property type="match status" value="1"/>
</dbReference>
<dbReference type="FunFam" id="2.60.40.1180:FF:000003">
    <property type="entry name" value="1,4-alpha-glucan-branching enzyme, chloroplastic/amyloplastic"/>
    <property type="match status" value="1"/>
</dbReference>
<evidence type="ECO:0000313" key="9">
    <source>
        <dbReference type="Proteomes" id="UP000515154"/>
    </source>
</evidence>
<evidence type="ECO:0000256" key="4">
    <source>
        <dbReference type="ARBA" id="ARBA00022676"/>
    </source>
</evidence>
<dbReference type="AlphaFoldDB" id="A0A6P7SKL3"/>
<dbReference type="Gene3D" id="3.20.20.80">
    <property type="entry name" value="Glycosidases"/>
    <property type="match status" value="1"/>
</dbReference>
<evidence type="ECO:0000313" key="10">
    <source>
        <dbReference type="RefSeq" id="XP_029638824.1"/>
    </source>
</evidence>
<dbReference type="SUPFAM" id="SSF51445">
    <property type="entry name" value="(Trans)glycosidases"/>
    <property type="match status" value="1"/>
</dbReference>
<dbReference type="InterPro" id="IPR037439">
    <property type="entry name" value="Branching_enzy"/>
</dbReference>
<evidence type="ECO:0000256" key="1">
    <source>
        <dbReference type="ARBA" id="ARBA00000826"/>
    </source>
</evidence>
<evidence type="ECO:0000256" key="6">
    <source>
        <dbReference type="ARBA" id="ARBA00060592"/>
    </source>
</evidence>
<dbReference type="Gene3D" id="2.60.40.1180">
    <property type="entry name" value="Golgi alpha-mannosidase II"/>
    <property type="match status" value="1"/>
</dbReference>
<evidence type="ECO:0000256" key="2">
    <source>
        <dbReference type="ARBA" id="ARBA00009000"/>
    </source>
</evidence>
<dbReference type="GO" id="GO:0003844">
    <property type="term" value="F:1,4-alpha-glucan branching enzyme activity"/>
    <property type="evidence" value="ECO:0007669"/>
    <property type="project" value="UniProtKB-EC"/>
</dbReference>
<dbReference type="InterPro" id="IPR013780">
    <property type="entry name" value="Glyco_hydro_b"/>
</dbReference>
<organism evidence="9 10">
    <name type="scientific">Octopus sinensis</name>
    <name type="common">East Asian common octopus</name>
    <dbReference type="NCBI Taxonomy" id="2607531"/>
    <lineage>
        <taxon>Eukaryota</taxon>
        <taxon>Metazoa</taxon>
        <taxon>Spiralia</taxon>
        <taxon>Lophotrochozoa</taxon>
        <taxon>Mollusca</taxon>
        <taxon>Cephalopoda</taxon>
        <taxon>Coleoidea</taxon>
        <taxon>Octopodiformes</taxon>
        <taxon>Octopoda</taxon>
        <taxon>Incirrata</taxon>
        <taxon>Octopodidae</taxon>
        <taxon>Octopus</taxon>
    </lineage>
</organism>
<protein>
    <recommendedName>
        <fullName evidence="3">1,4-alpha-glucan branching enzyme</fullName>
        <ecNumber evidence="3">2.4.1.18</ecNumber>
    </recommendedName>
</protein>
<dbReference type="GO" id="GO:0004553">
    <property type="term" value="F:hydrolase activity, hydrolyzing O-glycosyl compounds"/>
    <property type="evidence" value="ECO:0007669"/>
    <property type="project" value="InterPro"/>
</dbReference>
<dbReference type="CDD" id="cd11321">
    <property type="entry name" value="AmyAc_bac_euk_BE"/>
    <property type="match status" value="1"/>
</dbReference>
<name>A0A6P7SKL3_9MOLL</name>
<feature type="domain" description="Glycosyl hydrolase family 13 catalytic" evidence="8">
    <location>
        <begin position="199"/>
        <end position="573"/>
    </location>
</feature>
<keyword evidence="5" id="KW-0808">Transferase</keyword>
<feature type="active site" description="Nucleophile" evidence="7">
    <location>
        <position position="346"/>
    </location>
</feature>
<dbReference type="PANTHER" id="PTHR43651">
    <property type="entry name" value="1,4-ALPHA-GLUCAN-BRANCHING ENZYME"/>
    <property type="match status" value="1"/>
</dbReference>
<dbReference type="InterPro" id="IPR004193">
    <property type="entry name" value="Glyco_hydro_13_N"/>
</dbReference>
<evidence type="ECO:0000256" key="5">
    <source>
        <dbReference type="ARBA" id="ARBA00022679"/>
    </source>
</evidence>
<dbReference type="RefSeq" id="XP_029638824.1">
    <property type="nucleotide sequence ID" value="XM_029782964.2"/>
</dbReference>
<comment type="similarity">
    <text evidence="2">Belongs to the glycosyl hydrolase 13 family. GlgB subfamily.</text>
</comment>
<dbReference type="GO" id="GO:0005978">
    <property type="term" value="P:glycogen biosynthetic process"/>
    <property type="evidence" value="ECO:0007669"/>
    <property type="project" value="InterPro"/>
</dbReference>
<proteinExistence type="inferred from homology"/>
<comment type="catalytic activity">
    <reaction evidence="1">
        <text>Transfers a segment of a (1-&gt;4)-alpha-D-glucan chain to a primary hydroxy group in a similar glucan chain.</text>
        <dbReference type="EC" id="2.4.1.18"/>
    </reaction>
</comment>
<dbReference type="PIRSF" id="PIRSF000463">
    <property type="entry name" value="GlgB"/>
    <property type="match status" value="1"/>
</dbReference>
<dbReference type="EC" id="2.4.1.18" evidence="3"/>
<dbReference type="SUPFAM" id="SSF81296">
    <property type="entry name" value="E set domains"/>
    <property type="match status" value="1"/>
</dbReference>
<dbReference type="FunFam" id="3.20.20.80:FF:000001">
    <property type="entry name" value="1,4-alpha-glucan branching enzyme"/>
    <property type="match status" value="1"/>
</dbReference>
<dbReference type="GO" id="GO:0043169">
    <property type="term" value="F:cation binding"/>
    <property type="evidence" value="ECO:0007669"/>
    <property type="project" value="InterPro"/>
</dbReference>
<dbReference type="PANTHER" id="PTHR43651:SF3">
    <property type="entry name" value="1,4-ALPHA-GLUCAN-BRANCHING ENZYME"/>
    <property type="match status" value="1"/>
</dbReference>
<dbReference type="Pfam" id="PF00128">
    <property type="entry name" value="Alpha-amylase"/>
    <property type="match status" value="1"/>
</dbReference>
<comment type="pathway">
    <text evidence="6">Glycan biosynthesis.</text>
</comment>
<dbReference type="Pfam" id="PF02922">
    <property type="entry name" value="CBM_48"/>
    <property type="match status" value="1"/>
</dbReference>
<dbReference type="InterPro" id="IPR006048">
    <property type="entry name" value="A-amylase/branching_C"/>
</dbReference>
<keyword evidence="4" id="KW-0328">Glycosyltransferase</keyword>
<dbReference type="SMART" id="SM00642">
    <property type="entry name" value="Aamy"/>
    <property type="match status" value="1"/>
</dbReference>
<accession>A0A6P7SKL3</accession>
<dbReference type="InterPro" id="IPR013783">
    <property type="entry name" value="Ig-like_fold"/>
</dbReference>